<gene>
    <name evidence="4" type="ORF">IAD25_06505</name>
</gene>
<evidence type="ECO:0000313" key="5">
    <source>
        <dbReference type="Proteomes" id="UP000824130"/>
    </source>
</evidence>
<dbReference type="EMBL" id="DVOB01000139">
    <property type="protein sequence ID" value="HIU96334.1"/>
    <property type="molecule type" value="Genomic_DNA"/>
</dbReference>
<dbReference type="InterPro" id="IPR001387">
    <property type="entry name" value="Cro/C1-type_HTH"/>
</dbReference>
<dbReference type="Pfam" id="PF01381">
    <property type="entry name" value="HTH_3"/>
    <property type="match status" value="1"/>
</dbReference>
<protein>
    <submittedName>
        <fullName evidence="4">Helix-turn-helix transcriptional regulator</fullName>
    </submittedName>
</protein>
<keyword evidence="2" id="KW-0472">Membrane</keyword>
<keyword evidence="1" id="KW-0238">DNA-binding</keyword>
<dbReference type="GO" id="GO:0003677">
    <property type="term" value="F:DNA binding"/>
    <property type="evidence" value="ECO:0007669"/>
    <property type="project" value="UniProtKB-KW"/>
</dbReference>
<feature type="transmembrane region" description="Helical" evidence="2">
    <location>
        <begin position="122"/>
        <end position="141"/>
    </location>
</feature>
<dbReference type="SMART" id="SM00530">
    <property type="entry name" value="HTH_XRE"/>
    <property type="match status" value="1"/>
</dbReference>
<dbReference type="PANTHER" id="PTHR46558:SF13">
    <property type="entry name" value="HTH-TYPE TRANSCRIPTIONAL REGULATOR IMMR"/>
    <property type="match status" value="1"/>
</dbReference>
<keyword evidence="2" id="KW-0812">Transmembrane</keyword>
<name>A0A9D1N7R2_9FIRM</name>
<sequence length="249" mass="27296">MTFGEKIQKLRKEAGLSQEELAHRLKVSRQAVSKWERDSGYPETEKIIWMSSIFNVSADYLLKDEATDVRNRSGGDQGLFVNMKAAEGFMACQKIRKAKTGAGIGACIGSLAFSFMEPEIGVILTMLFIIGGIVLLFSAKLGDDPYAWLRSEHLILDNDVRKRFMEEYDRNGKHAHRGMLAGIAMIAVGILLVPLMIPAELSVLDDVIMGLGMIIAGAGAFLSLYMWGVIKAYRILLGGTGHRKGGVGK</sequence>
<accession>A0A9D1N7R2</accession>
<proteinExistence type="predicted"/>
<dbReference type="Gene3D" id="1.10.260.40">
    <property type="entry name" value="lambda repressor-like DNA-binding domains"/>
    <property type="match status" value="1"/>
</dbReference>
<dbReference type="PROSITE" id="PS50943">
    <property type="entry name" value="HTH_CROC1"/>
    <property type="match status" value="1"/>
</dbReference>
<evidence type="ECO:0000256" key="2">
    <source>
        <dbReference type="SAM" id="Phobius"/>
    </source>
</evidence>
<organism evidence="4 5">
    <name type="scientific">Candidatus Allocopromorpha excrementipullorum</name>
    <dbReference type="NCBI Taxonomy" id="2840743"/>
    <lineage>
        <taxon>Bacteria</taxon>
        <taxon>Bacillati</taxon>
        <taxon>Bacillota</taxon>
        <taxon>Clostridia</taxon>
        <taxon>Eubacteriales</taxon>
        <taxon>Eubacteriaceae</taxon>
        <taxon>Eubacteriaceae incertae sedis</taxon>
        <taxon>Candidatus Allocopromorpha</taxon>
    </lineage>
</organism>
<dbReference type="SUPFAM" id="SSF47413">
    <property type="entry name" value="lambda repressor-like DNA-binding domains"/>
    <property type="match status" value="1"/>
</dbReference>
<dbReference type="PANTHER" id="PTHR46558">
    <property type="entry name" value="TRACRIPTIONAL REGULATORY PROTEIN-RELATED-RELATED"/>
    <property type="match status" value="1"/>
</dbReference>
<dbReference type="InterPro" id="IPR010982">
    <property type="entry name" value="Lambda_DNA-bd_dom_sf"/>
</dbReference>
<reference evidence="4" key="2">
    <citation type="journal article" date="2021" name="PeerJ">
        <title>Extensive microbial diversity within the chicken gut microbiome revealed by metagenomics and culture.</title>
        <authorList>
            <person name="Gilroy R."/>
            <person name="Ravi A."/>
            <person name="Getino M."/>
            <person name="Pursley I."/>
            <person name="Horton D.L."/>
            <person name="Alikhan N.F."/>
            <person name="Baker D."/>
            <person name="Gharbi K."/>
            <person name="Hall N."/>
            <person name="Watson M."/>
            <person name="Adriaenssens E.M."/>
            <person name="Foster-Nyarko E."/>
            <person name="Jarju S."/>
            <person name="Secka A."/>
            <person name="Antonio M."/>
            <person name="Oren A."/>
            <person name="Chaudhuri R.R."/>
            <person name="La Ragione R."/>
            <person name="Hildebrand F."/>
            <person name="Pallen M.J."/>
        </authorList>
    </citation>
    <scope>NUCLEOTIDE SEQUENCE</scope>
    <source>
        <strain evidence="4">ChiSjej4B22-8349</strain>
    </source>
</reference>
<evidence type="ECO:0000313" key="4">
    <source>
        <dbReference type="EMBL" id="HIU96334.1"/>
    </source>
</evidence>
<dbReference type="AlphaFoldDB" id="A0A9D1N7R2"/>
<reference evidence="4" key="1">
    <citation type="submission" date="2020-10" db="EMBL/GenBank/DDBJ databases">
        <authorList>
            <person name="Gilroy R."/>
        </authorList>
    </citation>
    <scope>NUCLEOTIDE SEQUENCE</scope>
    <source>
        <strain evidence="4">ChiSjej4B22-8349</strain>
    </source>
</reference>
<comment type="caution">
    <text evidence="4">The sequence shown here is derived from an EMBL/GenBank/DDBJ whole genome shotgun (WGS) entry which is preliminary data.</text>
</comment>
<evidence type="ECO:0000259" key="3">
    <source>
        <dbReference type="PROSITE" id="PS50943"/>
    </source>
</evidence>
<feature type="transmembrane region" description="Helical" evidence="2">
    <location>
        <begin position="207"/>
        <end position="227"/>
    </location>
</feature>
<dbReference type="Proteomes" id="UP000824130">
    <property type="component" value="Unassembled WGS sequence"/>
</dbReference>
<keyword evidence="2" id="KW-1133">Transmembrane helix</keyword>
<evidence type="ECO:0000256" key="1">
    <source>
        <dbReference type="ARBA" id="ARBA00023125"/>
    </source>
</evidence>
<dbReference type="CDD" id="cd00093">
    <property type="entry name" value="HTH_XRE"/>
    <property type="match status" value="1"/>
</dbReference>
<feature type="domain" description="HTH cro/C1-type" evidence="3">
    <location>
        <begin position="7"/>
        <end position="61"/>
    </location>
</feature>
<feature type="transmembrane region" description="Helical" evidence="2">
    <location>
        <begin position="180"/>
        <end position="201"/>
    </location>
</feature>